<evidence type="ECO:0000313" key="2">
    <source>
        <dbReference type="Proteomes" id="UP001055072"/>
    </source>
</evidence>
<dbReference type="EMBL" id="MU274911">
    <property type="protein sequence ID" value="KAI0089274.1"/>
    <property type="molecule type" value="Genomic_DNA"/>
</dbReference>
<protein>
    <submittedName>
        <fullName evidence="1">Uncharacterized protein</fullName>
    </submittedName>
</protein>
<organism evidence="1 2">
    <name type="scientific">Irpex rosettiformis</name>
    <dbReference type="NCBI Taxonomy" id="378272"/>
    <lineage>
        <taxon>Eukaryota</taxon>
        <taxon>Fungi</taxon>
        <taxon>Dikarya</taxon>
        <taxon>Basidiomycota</taxon>
        <taxon>Agaricomycotina</taxon>
        <taxon>Agaricomycetes</taxon>
        <taxon>Polyporales</taxon>
        <taxon>Irpicaceae</taxon>
        <taxon>Irpex</taxon>
    </lineage>
</organism>
<name>A0ACB8U591_9APHY</name>
<keyword evidence="2" id="KW-1185">Reference proteome</keyword>
<accession>A0ACB8U591</accession>
<gene>
    <name evidence="1" type="ORF">BDY19DRAFT_135065</name>
</gene>
<reference evidence="1" key="1">
    <citation type="journal article" date="2021" name="Environ. Microbiol.">
        <title>Gene family expansions and transcriptome signatures uncover fungal adaptations to wood decay.</title>
        <authorList>
            <person name="Hage H."/>
            <person name="Miyauchi S."/>
            <person name="Viragh M."/>
            <person name="Drula E."/>
            <person name="Min B."/>
            <person name="Chaduli D."/>
            <person name="Navarro D."/>
            <person name="Favel A."/>
            <person name="Norest M."/>
            <person name="Lesage-Meessen L."/>
            <person name="Balint B."/>
            <person name="Merenyi Z."/>
            <person name="de Eugenio L."/>
            <person name="Morin E."/>
            <person name="Martinez A.T."/>
            <person name="Baldrian P."/>
            <person name="Stursova M."/>
            <person name="Martinez M.J."/>
            <person name="Novotny C."/>
            <person name="Magnuson J.K."/>
            <person name="Spatafora J.W."/>
            <person name="Maurice S."/>
            <person name="Pangilinan J."/>
            <person name="Andreopoulos W."/>
            <person name="LaButti K."/>
            <person name="Hundley H."/>
            <person name="Na H."/>
            <person name="Kuo A."/>
            <person name="Barry K."/>
            <person name="Lipzen A."/>
            <person name="Henrissat B."/>
            <person name="Riley R."/>
            <person name="Ahrendt S."/>
            <person name="Nagy L.G."/>
            <person name="Grigoriev I.V."/>
            <person name="Martin F."/>
            <person name="Rosso M.N."/>
        </authorList>
    </citation>
    <scope>NUCLEOTIDE SEQUENCE</scope>
    <source>
        <strain evidence="1">CBS 384.51</strain>
    </source>
</reference>
<sequence length="143" mass="15517">MASSPPPSPVAGPSRQSLDAASASAKKPGRRKLPEEAAEVLSNFFENVSTTPSPGQRKELLAQVTRIPGAEWYSFKNISKWFTSHKKRRSDDDASEAEELGGGTDRICMLDLTAERLSVVCAVVADFLCLLAIVNSVAFSRYQ</sequence>
<dbReference type="Proteomes" id="UP001055072">
    <property type="component" value="Unassembled WGS sequence"/>
</dbReference>
<comment type="caution">
    <text evidence="1">The sequence shown here is derived from an EMBL/GenBank/DDBJ whole genome shotgun (WGS) entry which is preliminary data.</text>
</comment>
<proteinExistence type="predicted"/>
<evidence type="ECO:0000313" key="1">
    <source>
        <dbReference type="EMBL" id="KAI0089274.1"/>
    </source>
</evidence>